<accession>A0A383E3B6</accession>
<protein>
    <submittedName>
        <fullName evidence="1">Uncharacterized protein</fullName>
    </submittedName>
</protein>
<organism evidence="1">
    <name type="scientific">marine metagenome</name>
    <dbReference type="NCBI Taxonomy" id="408172"/>
    <lineage>
        <taxon>unclassified sequences</taxon>
        <taxon>metagenomes</taxon>
        <taxon>ecological metagenomes</taxon>
    </lineage>
</organism>
<reference evidence="1" key="1">
    <citation type="submission" date="2018-05" db="EMBL/GenBank/DDBJ databases">
        <authorList>
            <person name="Lanie J.A."/>
            <person name="Ng W.-L."/>
            <person name="Kazmierczak K.M."/>
            <person name="Andrzejewski T.M."/>
            <person name="Davidsen T.M."/>
            <person name="Wayne K.J."/>
            <person name="Tettelin H."/>
            <person name="Glass J.I."/>
            <person name="Rusch D."/>
            <person name="Podicherti R."/>
            <person name="Tsui H.-C.T."/>
            <person name="Winkler M.E."/>
        </authorList>
    </citation>
    <scope>NUCLEOTIDE SEQUENCE</scope>
</reference>
<evidence type="ECO:0000313" key="1">
    <source>
        <dbReference type="EMBL" id="SVE51211.1"/>
    </source>
</evidence>
<dbReference type="AlphaFoldDB" id="A0A383E3B6"/>
<sequence length="166" mass="16551">MPITSSLAAFVQGEEIPLTVSTPYSNNDILVYSTSASAFVNTPNNAGGSGEANTGSSLGSTVGREGVFASKVSLDLQFKSLVAGSGISLSSDASEITVTNSSTNIGDITGASNTGSGSGVWKDKSGNTLRFKSLVGGTNITLTEAADTVSIAASTNATTLNSLADT</sequence>
<name>A0A383E3B6_9ZZZZ</name>
<gene>
    <name evidence="1" type="ORF">METZ01_LOCUS504065</name>
</gene>
<feature type="non-terminal residue" evidence="1">
    <location>
        <position position="166"/>
    </location>
</feature>
<proteinExistence type="predicted"/>
<dbReference type="EMBL" id="UINC01222429">
    <property type="protein sequence ID" value="SVE51211.1"/>
    <property type="molecule type" value="Genomic_DNA"/>
</dbReference>